<gene>
    <name evidence="3" type="ORF">EZ437_16085</name>
</gene>
<evidence type="ECO:0000313" key="3">
    <source>
        <dbReference type="EMBL" id="TCD00229.1"/>
    </source>
</evidence>
<accession>A0A4R0NJ32</accession>
<feature type="compositionally biased region" description="Basic and acidic residues" evidence="1">
    <location>
        <begin position="166"/>
        <end position="185"/>
    </location>
</feature>
<evidence type="ECO:0000256" key="2">
    <source>
        <dbReference type="SAM" id="Phobius"/>
    </source>
</evidence>
<evidence type="ECO:0008006" key="5">
    <source>
        <dbReference type="Google" id="ProtNLM"/>
    </source>
</evidence>
<evidence type="ECO:0000256" key="1">
    <source>
        <dbReference type="SAM" id="MobiDB-lite"/>
    </source>
</evidence>
<keyword evidence="2" id="KW-0812">Transmembrane</keyword>
<protein>
    <recommendedName>
        <fullName evidence="5">Outer membrane protein with beta-barrel domain</fullName>
    </recommendedName>
</protein>
<feature type="transmembrane region" description="Helical" evidence="2">
    <location>
        <begin position="61"/>
        <end position="80"/>
    </location>
</feature>
<keyword evidence="2" id="KW-1133">Transmembrane helix</keyword>
<dbReference type="AlphaFoldDB" id="A0A4R0NJ32"/>
<sequence length="438" mass="48657">MKNSAWYRKLWLNKLSNLPIKEDADTAWSGMEQLLDQQLPIVNSPSGTPAPKPAGTTLGTYFSYVISAAAMVGITAYFTLRTPDQAKIKAVNEKNTIPSFKTDSLVAETSVADMHLMDSTGIAPLAGIPIADSNHQSPTLKNDFKFKKEPSVNTKPGNSITVNHTSKTEDSNKPTSKKIIDDKADNIAPNSQTTTSVAVQQASPLDSMKTEKQFPVDLSDNPGSTSQLERQRQNRQKRLPKAKTQIDTPPFNYSIEAGINHANDENSFYVIALGTYALSPRWLISTGLGMSTPRTFTGQYTRKSYFRPDSMPAFSFTDKRKVLAMDIPLTLTYKLSNTISINAGPVISLPLKQVGIKLGTIHQKTDTLMHTKTVNDILNNTKMNRINIGFSTGISLHFSQFDIHTRYQMLSPYSFSNEFGDNKFKYRSFQIGIGYRFK</sequence>
<comment type="caution">
    <text evidence="3">The sequence shown here is derived from an EMBL/GenBank/DDBJ whole genome shotgun (WGS) entry which is preliminary data.</text>
</comment>
<name>A0A4R0NJ32_9SPHI</name>
<dbReference type="RefSeq" id="WP_131597084.1">
    <property type="nucleotide sequence ID" value="NZ_SJSL01000004.1"/>
</dbReference>
<organism evidence="3 4">
    <name type="scientific">Pedobacter psychroterrae</name>
    <dbReference type="NCBI Taxonomy" id="2530453"/>
    <lineage>
        <taxon>Bacteria</taxon>
        <taxon>Pseudomonadati</taxon>
        <taxon>Bacteroidota</taxon>
        <taxon>Sphingobacteriia</taxon>
        <taxon>Sphingobacteriales</taxon>
        <taxon>Sphingobacteriaceae</taxon>
        <taxon>Pedobacter</taxon>
    </lineage>
</organism>
<dbReference type="Proteomes" id="UP000293347">
    <property type="component" value="Unassembled WGS sequence"/>
</dbReference>
<feature type="compositionally biased region" description="Polar residues" evidence="1">
    <location>
        <begin position="151"/>
        <end position="165"/>
    </location>
</feature>
<reference evidence="3 4" key="1">
    <citation type="submission" date="2019-02" db="EMBL/GenBank/DDBJ databases">
        <title>Pedobacter sp. RP-1-14 sp. nov., isolated from Arctic soil.</title>
        <authorList>
            <person name="Dahal R.H."/>
        </authorList>
    </citation>
    <scope>NUCLEOTIDE SEQUENCE [LARGE SCALE GENOMIC DNA]</scope>
    <source>
        <strain evidence="3 4">RP-1-14</strain>
    </source>
</reference>
<keyword evidence="4" id="KW-1185">Reference proteome</keyword>
<feature type="region of interest" description="Disordered" evidence="1">
    <location>
        <begin position="133"/>
        <end position="247"/>
    </location>
</feature>
<evidence type="ECO:0000313" key="4">
    <source>
        <dbReference type="Proteomes" id="UP000293347"/>
    </source>
</evidence>
<keyword evidence="2" id="KW-0472">Membrane</keyword>
<dbReference type="EMBL" id="SJSL01000004">
    <property type="protein sequence ID" value="TCD00229.1"/>
    <property type="molecule type" value="Genomic_DNA"/>
</dbReference>
<proteinExistence type="predicted"/>
<dbReference type="OrthoDB" id="794435at2"/>
<feature type="compositionally biased region" description="Polar residues" evidence="1">
    <location>
        <begin position="188"/>
        <end position="204"/>
    </location>
</feature>